<reference evidence="3" key="1">
    <citation type="journal article" date="2017" name="Nat. Commun.">
        <title>The asparagus genome sheds light on the origin and evolution of a young Y chromosome.</title>
        <authorList>
            <person name="Harkess A."/>
            <person name="Zhou J."/>
            <person name="Xu C."/>
            <person name="Bowers J.E."/>
            <person name="Van der Hulst R."/>
            <person name="Ayyampalayam S."/>
            <person name="Mercati F."/>
            <person name="Riccardi P."/>
            <person name="McKain M.R."/>
            <person name="Kakrana A."/>
            <person name="Tang H."/>
            <person name="Ray J."/>
            <person name="Groenendijk J."/>
            <person name="Arikit S."/>
            <person name="Mathioni S.M."/>
            <person name="Nakano M."/>
            <person name="Shan H."/>
            <person name="Telgmann-Rauber A."/>
            <person name="Kanno A."/>
            <person name="Yue Z."/>
            <person name="Chen H."/>
            <person name="Li W."/>
            <person name="Chen Y."/>
            <person name="Xu X."/>
            <person name="Zhang Y."/>
            <person name="Luo S."/>
            <person name="Chen H."/>
            <person name="Gao J."/>
            <person name="Mao Z."/>
            <person name="Pires J.C."/>
            <person name="Luo M."/>
            <person name="Kudrna D."/>
            <person name="Wing R.A."/>
            <person name="Meyers B.C."/>
            <person name="Yi K."/>
            <person name="Kong H."/>
            <person name="Lavrijsen P."/>
            <person name="Sunseri F."/>
            <person name="Falavigna A."/>
            <person name="Ye Y."/>
            <person name="Leebens-Mack J.H."/>
            <person name="Chen G."/>
        </authorList>
    </citation>
    <scope>NUCLEOTIDE SEQUENCE [LARGE SCALE GENOMIC DNA]</scope>
    <source>
        <strain evidence="3">cv. DH0086</strain>
    </source>
</reference>
<accession>A0A5P1EQZ9</accession>
<gene>
    <name evidence="2" type="ORF">A4U43_C05F1170</name>
</gene>
<feature type="compositionally biased region" description="Acidic residues" evidence="1">
    <location>
        <begin position="32"/>
        <end position="46"/>
    </location>
</feature>
<sequence>MDSNQDYQEVPHLTEETGDSEAILELKSYHDDYDDDGNYDYDDDDRESCNGGCNFNGVSDDYDDDEDEAEEEMTWSTWVTTARSERRKRGEEEEERSPAVVDEEENRLFWEACLASGFP</sequence>
<dbReference type="AlphaFoldDB" id="A0A5P1EQZ9"/>
<protein>
    <submittedName>
        <fullName evidence="2">Uncharacterized protein</fullName>
    </submittedName>
</protein>
<keyword evidence="3" id="KW-1185">Reference proteome</keyword>
<dbReference type="OMA" id="DDRESCN"/>
<name>A0A5P1EQZ9_ASPOF</name>
<dbReference type="Proteomes" id="UP000243459">
    <property type="component" value="Chromosome 5"/>
</dbReference>
<feature type="region of interest" description="Disordered" evidence="1">
    <location>
        <begin position="1"/>
        <end position="103"/>
    </location>
</feature>
<dbReference type="Gramene" id="ONK67547">
    <property type="protein sequence ID" value="ONK67547"/>
    <property type="gene ID" value="A4U43_C05F1170"/>
</dbReference>
<organism evidence="2 3">
    <name type="scientific">Asparagus officinalis</name>
    <name type="common">Garden asparagus</name>
    <dbReference type="NCBI Taxonomy" id="4686"/>
    <lineage>
        <taxon>Eukaryota</taxon>
        <taxon>Viridiplantae</taxon>
        <taxon>Streptophyta</taxon>
        <taxon>Embryophyta</taxon>
        <taxon>Tracheophyta</taxon>
        <taxon>Spermatophyta</taxon>
        <taxon>Magnoliopsida</taxon>
        <taxon>Liliopsida</taxon>
        <taxon>Asparagales</taxon>
        <taxon>Asparagaceae</taxon>
        <taxon>Asparagoideae</taxon>
        <taxon>Asparagus</taxon>
    </lineage>
</organism>
<evidence type="ECO:0000256" key="1">
    <source>
        <dbReference type="SAM" id="MobiDB-lite"/>
    </source>
</evidence>
<proteinExistence type="predicted"/>
<evidence type="ECO:0000313" key="3">
    <source>
        <dbReference type="Proteomes" id="UP000243459"/>
    </source>
</evidence>
<dbReference type="EMBL" id="CM007385">
    <property type="protein sequence ID" value="ONK67547.1"/>
    <property type="molecule type" value="Genomic_DNA"/>
</dbReference>
<evidence type="ECO:0000313" key="2">
    <source>
        <dbReference type="EMBL" id="ONK67547.1"/>
    </source>
</evidence>
<feature type="compositionally biased region" description="Acidic residues" evidence="1">
    <location>
        <begin position="60"/>
        <end position="73"/>
    </location>
</feature>